<dbReference type="InterPro" id="IPR001525">
    <property type="entry name" value="C5_MeTfrase"/>
</dbReference>
<dbReference type="GO" id="GO:0032259">
    <property type="term" value="P:methylation"/>
    <property type="evidence" value="ECO:0007669"/>
    <property type="project" value="UniProtKB-KW"/>
</dbReference>
<evidence type="ECO:0000313" key="6">
    <source>
        <dbReference type="Proteomes" id="UP001152797"/>
    </source>
</evidence>
<proteinExistence type="predicted"/>
<evidence type="ECO:0000256" key="2">
    <source>
        <dbReference type="ARBA" id="ARBA00022679"/>
    </source>
</evidence>
<accession>A0A9P1GA64</accession>
<dbReference type="AlphaFoldDB" id="A0A9P1GA64"/>
<feature type="compositionally biased region" description="Polar residues" evidence="3">
    <location>
        <begin position="15"/>
        <end position="25"/>
    </location>
</feature>
<feature type="region of interest" description="Disordered" evidence="3">
    <location>
        <begin position="1"/>
        <end position="25"/>
    </location>
</feature>
<evidence type="ECO:0000256" key="3">
    <source>
        <dbReference type="SAM" id="MobiDB-lite"/>
    </source>
</evidence>
<protein>
    <submittedName>
        <fullName evidence="4">Uncharacterized protein</fullName>
    </submittedName>
</protein>
<comment type="caution">
    <text evidence="4">The sequence shown here is derived from an EMBL/GenBank/DDBJ whole genome shotgun (WGS) entry which is preliminary data.</text>
</comment>
<dbReference type="GO" id="GO:0008168">
    <property type="term" value="F:methyltransferase activity"/>
    <property type="evidence" value="ECO:0007669"/>
    <property type="project" value="UniProtKB-KW"/>
</dbReference>
<keyword evidence="2" id="KW-0808">Transferase</keyword>
<feature type="region of interest" description="Disordered" evidence="3">
    <location>
        <begin position="649"/>
        <end position="673"/>
    </location>
</feature>
<name>A0A9P1GA64_9DINO</name>
<evidence type="ECO:0000256" key="1">
    <source>
        <dbReference type="ARBA" id="ARBA00022603"/>
    </source>
</evidence>
<gene>
    <name evidence="4" type="ORF">C1SCF055_LOCUS28749</name>
</gene>
<dbReference type="SUPFAM" id="SSF53335">
    <property type="entry name" value="S-adenosyl-L-methionine-dependent methyltransferases"/>
    <property type="match status" value="1"/>
</dbReference>
<dbReference type="EMBL" id="CAMXCT030003168">
    <property type="protein sequence ID" value="CAL4790144.1"/>
    <property type="molecule type" value="Genomic_DNA"/>
</dbReference>
<keyword evidence="1" id="KW-0489">Methyltransferase</keyword>
<feature type="region of interest" description="Disordered" evidence="3">
    <location>
        <begin position="557"/>
        <end position="580"/>
    </location>
</feature>
<dbReference type="CDD" id="cd17039">
    <property type="entry name" value="Ubl_ubiquitin_like"/>
    <property type="match status" value="1"/>
</dbReference>
<dbReference type="EMBL" id="CAMXCT010003168">
    <property type="protein sequence ID" value="CAI4002832.1"/>
    <property type="molecule type" value="Genomic_DNA"/>
</dbReference>
<dbReference type="InterPro" id="IPR029063">
    <property type="entry name" value="SAM-dependent_MTases_sf"/>
</dbReference>
<dbReference type="OrthoDB" id="441015at2759"/>
<reference evidence="5 6" key="2">
    <citation type="submission" date="2024-05" db="EMBL/GenBank/DDBJ databases">
        <authorList>
            <person name="Chen Y."/>
            <person name="Shah S."/>
            <person name="Dougan E. K."/>
            <person name="Thang M."/>
            <person name="Chan C."/>
        </authorList>
    </citation>
    <scope>NUCLEOTIDE SEQUENCE [LARGE SCALE GENOMIC DNA]</scope>
</reference>
<dbReference type="Gene3D" id="3.40.50.150">
    <property type="entry name" value="Vaccinia Virus protein VP39"/>
    <property type="match status" value="1"/>
</dbReference>
<dbReference type="Proteomes" id="UP001152797">
    <property type="component" value="Unassembled WGS sequence"/>
</dbReference>
<dbReference type="EMBL" id="CAMXCT020003168">
    <property type="protein sequence ID" value="CAL1156207.1"/>
    <property type="molecule type" value="Genomic_DNA"/>
</dbReference>
<sequence>MDKTPESKRRRHLQGQPSNASEVSFSATGQVTEDDMVDGCLVCALALENLHSFRDKFPGASVLLGLSPCDTSDEPVVLTWGSCCSGSEGVNFALQAIQLALAKNGFAIVFQHLFSCESNKTKRTWISKVIEAGSVFPENGVQGAHGNQDPCIFTDIAHMKDEAAKCESHKGKCQVKTVDVLFIGTSCKDLSRQNCHVDRSKPVLAEAMSRGGSAQTFNGLLDYCEGYRPAMVVYENVDAIDDKITANAENNLTILMNAMRTLGYRGQKIMTDAQHFGLPCRRRRLYILFVSENNSLLRFGDDGAIGRAFSKVRTLVTATMRSPPCATKCFLKESNPEHAALLRKRLEEAQETAAKRQESKKAPQNTWVEKHMAHADQLGVRWAANVPQVLSQNPWFQCLTHREADALRLSRVESPHSAFRNLSQSVGRINCQSLQPDGTHVGPTMLPTQLLWIESAERIMIGEEALMFQGFPILPMMSKVELPGPCSTHALLQDLAGNAMALPVVMAVFQAGLASFEIAMSDDEEDEEAESIQLDVETALAAVAKLRRRAYADSPRAERGPAWSTANPLPKKIGRATGGMGKDSKALVAARSDVDIQDEEGNTALQIATQLPASQRPCGAITATWRTRGRVYFAAVLGGIMVDSLAEPGEQKVPEPASPGSPTEAAQVDEESASRTNIRFELLSSKVCTLEVQPDMTIEELKEELKSFHPSNDEVIECVRAESGRAMEELLDASRTLKPSGRRPSGNAGLCCGLLCLSRLQLLDKIDPFTVSDNHWD</sequence>
<dbReference type="Pfam" id="PF00145">
    <property type="entry name" value="DNA_methylase"/>
    <property type="match status" value="1"/>
</dbReference>
<evidence type="ECO:0000313" key="5">
    <source>
        <dbReference type="EMBL" id="CAL4790144.1"/>
    </source>
</evidence>
<evidence type="ECO:0000313" key="4">
    <source>
        <dbReference type="EMBL" id="CAI4002832.1"/>
    </source>
</evidence>
<keyword evidence="6" id="KW-1185">Reference proteome</keyword>
<organism evidence="4">
    <name type="scientific">Cladocopium goreaui</name>
    <dbReference type="NCBI Taxonomy" id="2562237"/>
    <lineage>
        <taxon>Eukaryota</taxon>
        <taxon>Sar</taxon>
        <taxon>Alveolata</taxon>
        <taxon>Dinophyceae</taxon>
        <taxon>Suessiales</taxon>
        <taxon>Symbiodiniaceae</taxon>
        <taxon>Cladocopium</taxon>
    </lineage>
</organism>
<reference evidence="4" key="1">
    <citation type="submission" date="2022-10" db="EMBL/GenBank/DDBJ databases">
        <authorList>
            <person name="Chen Y."/>
            <person name="Dougan E. K."/>
            <person name="Chan C."/>
            <person name="Rhodes N."/>
            <person name="Thang M."/>
        </authorList>
    </citation>
    <scope>NUCLEOTIDE SEQUENCE</scope>
</reference>